<gene>
    <name evidence="8" type="ORF">Purlil1_7255</name>
</gene>
<dbReference type="Proteomes" id="UP001287286">
    <property type="component" value="Unassembled WGS sequence"/>
</dbReference>
<protein>
    <recommendedName>
        <fullName evidence="7">Fe2OG dioxygenase domain-containing protein</fullName>
    </recommendedName>
</protein>
<keyword evidence="4" id="KW-0560">Oxidoreductase</keyword>
<evidence type="ECO:0000256" key="6">
    <source>
        <dbReference type="SAM" id="MobiDB-lite"/>
    </source>
</evidence>
<dbReference type="SMART" id="SM00702">
    <property type="entry name" value="P4Hc"/>
    <property type="match status" value="1"/>
</dbReference>
<proteinExistence type="predicted"/>
<evidence type="ECO:0000313" key="9">
    <source>
        <dbReference type="Proteomes" id="UP001287286"/>
    </source>
</evidence>
<accession>A0ABR0BWD0</accession>
<evidence type="ECO:0000256" key="5">
    <source>
        <dbReference type="ARBA" id="ARBA00023004"/>
    </source>
</evidence>
<dbReference type="InterPro" id="IPR005123">
    <property type="entry name" value="Oxoglu/Fe-dep_dioxygenase_dom"/>
</dbReference>
<feature type="compositionally biased region" description="Pro residues" evidence="6">
    <location>
        <begin position="24"/>
        <end position="35"/>
    </location>
</feature>
<dbReference type="Pfam" id="PF13640">
    <property type="entry name" value="2OG-FeII_Oxy_3"/>
    <property type="match status" value="1"/>
</dbReference>
<keyword evidence="5" id="KW-0408">Iron</keyword>
<dbReference type="Gene3D" id="2.60.120.620">
    <property type="entry name" value="q2cbj1_9rhob like domain"/>
    <property type="match status" value="1"/>
</dbReference>
<comment type="cofactor">
    <cofactor evidence="1">
        <name>L-ascorbate</name>
        <dbReference type="ChEBI" id="CHEBI:38290"/>
    </cofactor>
</comment>
<keyword evidence="3" id="KW-0223">Dioxygenase</keyword>
<evidence type="ECO:0000259" key="7">
    <source>
        <dbReference type="PROSITE" id="PS51471"/>
    </source>
</evidence>
<name>A0ABR0BWD0_PURLI</name>
<evidence type="ECO:0000313" key="8">
    <source>
        <dbReference type="EMBL" id="KAK4088376.1"/>
    </source>
</evidence>
<comment type="caution">
    <text evidence="8">The sequence shown here is derived from an EMBL/GenBank/DDBJ whole genome shotgun (WGS) entry which is preliminary data.</text>
</comment>
<dbReference type="InterPro" id="IPR044862">
    <property type="entry name" value="Pro_4_hyd_alph_FE2OG_OXY"/>
</dbReference>
<sequence>MPKPKASSKQSKPGASTPQTIPTTSPPNWPQFKPPLPVVDLTPELHPATSKIALIPSFFPKSLCRDYVTFLKTLPLQTTPGRPKRGEAVRVNDRFQIEDHAFSQRLWEQTGLKEALLDNEELRELWGGEPVGLSPNIRIYRYSKGQYFDCHYDDYNTVTLHAEPPIAAKTTWTLLLYLTSAAEGCIGGETVFYPHDRKLPSEEIAVPLDTGMLLLHKHGDDCLLHEGREVKAGEKWVIRTDLHITVVIFPAHSVGPIRARPFQKSGTMGAGSAHEPPSQLLDWEQGYSLIEQRATSHLPLS</sequence>
<dbReference type="EMBL" id="JAWRVI010000025">
    <property type="protein sequence ID" value="KAK4088376.1"/>
    <property type="molecule type" value="Genomic_DNA"/>
</dbReference>
<dbReference type="PANTHER" id="PTHR10869:SF236">
    <property type="entry name" value="PROLYL 4-HYDROXYLASE ALPHA SUBUNIT DOMAIN-CONTAINING PROTEIN"/>
    <property type="match status" value="1"/>
</dbReference>
<dbReference type="PROSITE" id="PS51471">
    <property type="entry name" value="FE2OG_OXY"/>
    <property type="match status" value="1"/>
</dbReference>
<dbReference type="InterPro" id="IPR006620">
    <property type="entry name" value="Pro_4_hyd_alph"/>
</dbReference>
<evidence type="ECO:0000256" key="4">
    <source>
        <dbReference type="ARBA" id="ARBA00023002"/>
    </source>
</evidence>
<dbReference type="InterPro" id="IPR045054">
    <property type="entry name" value="P4HA-like"/>
</dbReference>
<keyword evidence="2" id="KW-0479">Metal-binding</keyword>
<evidence type="ECO:0000256" key="1">
    <source>
        <dbReference type="ARBA" id="ARBA00001961"/>
    </source>
</evidence>
<evidence type="ECO:0000256" key="3">
    <source>
        <dbReference type="ARBA" id="ARBA00022964"/>
    </source>
</evidence>
<organism evidence="8 9">
    <name type="scientific">Purpureocillium lilacinum</name>
    <name type="common">Paecilomyces lilacinus</name>
    <dbReference type="NCBI Taxonomy" id="33203"/>
    <lineage>
        <taxon>Eukaryota</taxon>
        <taxon>Fungi</taxon>
        <taxon>Dikarya</taxon>
        <taxon>Ascomycota</taxon>
        <taxon>Pezizomycotina</taxon>
        <taxon>Sordariomycetes</taxon>
        <taxon>Hypocreomycetidae</taxon>
        <taxon>Hypocreales</taxon>
        <taxon>Ophiocordycipitaceae</taxon>
        <taxon>Purpureocillium</taxon>
    </lineage>
</organism>
<reference evidence="8 9" key="1">
    <citation type="journal article" date="2024" name="Microbiol. Resour. Announc.">
        <title>Genome annotations for the ascomycete fungi Trichoderma harzianum, Trichoderma aggressivum, and Purpureocillium lilacinum.</title>
        <authorList>
            <person name="Beijen E.P.W."/>
            <person name="Ohm R.A."/>
        </authorList>
    </citation>
    <scope>NUCLEOTIDE SEQUENCE [LARGE SCALE GENOMIC DNA]</scope>
    <source>
        <strain evidence="8 9">CBS 150709</strain>
    </source>
</reference>
<keyword evidence="9" id="KW-1185">Reference proteome</keyword>
<feature type="region of interest" description="Disordered" evidence="6">
    <location>
        <begin position="1"/>
        <end position="35"/>
    </location>
</feature>
<dbReference type="PANTHER" id="PTHR10869">
    <property type="entry name" value="PROLYL 4-HYDROXYLASE ALPHA SUBUNIT"/>
    <property type="match status" value="1"/>
</dbReference>
<evidence type="ECO:0000256" key="2">
    <source>
        <dbReference type="ARBA" id="ARBA00022723"/>
    </source>
</evidence>
<feature type="compositionally biased region" description="Low complexity" evidence="6">
    <location>
        <begin position="1"/>
        <end position="23"/>
    </location>
</feature>
<feature type="domain" description="Fe2OG dioxygenase" evidence="7">
    <location>
        <begin position="132"/>
        <end position="244"/>
    </location>
</feature>